<proteinExistence type="predicted"/>
<keyword evidence="3" id="KW-1185">Reference proteome</keyword>
<gene>
    <name evidence="2" type="ORF">BTO11_07460</name>
</gene>
<feature type="transmembrane region" description="Helical" evidence="1">
    <location>
        <begin position="388"/>
        <end position="407"/>
    </location>
</feature>
<comment type="caution">
    <text evidence="2">The sequence shown here is derived from an EMBL/GenBank/DDBJ whole genome shotgun (WGS) entry which is preliminary data.</text>
</comment>
<feature type="transmembrane region" description="Helical" evidence="1">
    <location>
        <begin position="277"/>
        <end position="296"/>
    </location>
</feature>
<dbReference type="RefSeq" id="WP_105052005.1">
    <property type="nucleotide sequence ID" value="NZ_BMYG01000002.1"/>
</dbReference>
<feature type="transmembrane region" description="Helical" evidence="1">
    <location>
        <begin position="20"/>
        <end position="42"/>
    </location>
</feature>
<name>A0A2S7UUU5_9GAMM</name>
<evidence type="ECO:0000313" key="3">
    <source>
        <dbReference type="Proteomes" id="UP000239007"/>
    </source>
</evidence>
<accession>A0A2S7UUU5</accession>
<reference evidence="2 3" key="1">
    <citation type="submission" date="2016-12" db="EMBL/GenBank/DDBJ databases">
        <title>Diversity of luminous bacteria.</title>
        <authorList>
            <person name="Yoshizawa S."/>
            <person name="Kogure K."/>
        </authorList>
    </citation>
    <scope>NUCLEOTIDE SEQUENCE [LARGE SCALE GENOMIC DNA]</scope>
    <source>
        <strain evidence="2 3">SA4-48</strain>
    </source>
</reference>
<evidence type="ECO:0000313" key="2">
    <source>
        <dbReference type="EMBL" id="PQJ53519.1"/>
    </source>
</evidence>
<feature type="transmembrane region" description="Helical" evidence="1">
    <location>
        <begin position="62"/>
        <end position="84"/>
    </location>
</feature>
<keyword evidence="1" id="KW-1133">Transmembrane helix</keyword>
<feature type="transmembrane region" description="Helical" evidence="1">
    <location>
        <begin position="162"/>
        <end position="181"/>
    </location>
</feature>
<dbReference type="OrthoDB" id="9788724at2"/>
<dbReference type="PANTHER" id="PTHR31061:SF24">
    <property type="entry name" value="LD22376P"/>
    <property type="match status" value="1"/>
</dbReference>
<organism evidence="2 3">
    <name type="scientific">Psychrosphaera saromensis</name>
    <dbReference type="NCBI Taxonomy" id="716813"/>
    <lineage>
        <taxon>Bacteria</taxon>
        <taxon>Pseudomonadati</taxon>
        <taxon>Pseudomonadota</taxon>
        <taxon>Gammaproteobacteria</taxon>
        <taxon>Alteromonadales</taxon>
        <taxon>Pseudoalteromonadaceae</taxon>
        <taxon>Psychrosphaera</taxon>
    </lineage>
</organism>
<feature type="transmembrane region" description="Helical" evidence="1">
    <location>
        <begin position="137"/>
        <end position="155"/>
    </location>
</feature>
<feature type="transmembrane region" description="Helical" evidence="1">
    <location>
        <begin position="302"/>
        <end position="326"/>
    </location>
</feature>
<protein>
    <submittedName>
        <fullName evidence="2">DUF5009 domain-containing protein</fullName>
    </submittedName>
</protein>
<evidence type="ECO:0000256" key="1">
    <source>
        <dbReference type="SAM" id="Phobius"/>
    </source>
</evidence>
<dbReference type="Proteomes" id="UP000239007">
    <property type="component" value="Unassembled WGS sequence"/>
</dbReference>
<sequence>MFGSSHCSKILSALPPNRLLALDVFRGLTITAMVLVNNPGTWAYVYPPMLHATWHGWTPTDLIFPFFIFIMGISIAIVMNRAIANATDKSVLIKNALIRALKLFGLGLFLALFYFNFVDVSYSWIEAKLQTVRVMGVLQRLAIVFFFTVLIVLYFGRVGRAVWIGCLLLGYWGIMMLVPYSDDYGNVYQGLLQQGNSLTAWLDNYLLGANHVYYAKAVPFAFDPEGILSTLPAIAGALAGVFTGDLLSSDEVENSKSVTKASASHSLTHLLIKQSKIMLAWGLCLIVIGELFGLVFPINKTLWTSSFVIMTTGWALVTLAILTWLIDIKGWKNWSAPFVVFGANALLFFIFSGIVARVLLMIPVGKINLQAWIYVELYQPVFGSLNGSLAYAISFLLLSYLVMHLLYKRKVFFKV</sequence>
<keyword evidence="1" id="KW-0812">Transmembrane</keyword>
<dbReference type="AlphaFoldDB" id="A0A2S7UUU5"/>
<keyword evidence="1" id="KW-0472">Membrane</keyword>
<dbReference type="PANTHER" id="PTHR31061">
    <property type="entry name" value="LD22376P"/>
    <property type="match status" value="1"/>
</dbReference>
<feature type="transmembrane region" description="Helical" evidence="1">
    <location>
        <begin position="96"/>
        <end position="117"/>
    </location>
</feature>
<feature type="transmembrane region" description="Helical" evidence="1">
    <location>
        <begin position="338"/>
        <end position="362"/>
    </location>
</feature>
<dbReference type="EMBL" id="MSCH01000003">
    <property type="protein sequence ID" value="PQJ53519.1"/>
    <property type="molecule type" value="Genomic_DNA"/>
</dbReference>